<dbReference type="RefSeq" id="WP_055394906.1">
    <property type="nucleotide sequence ID" value="NZ_LCTZ01000002.1"/>
</dbReference>
<name>A0A0Q1H987_9FLAO</name>
<keyword evidence="2" id="KW-1185">Reference proteome</keyword>
<accession>A0A0Q1H987</accession>
<dbReference type="STRING" id="346185.AAY42_10400"/>
<protein>
    <recommendedName>
        <fullName evidence="3">Outer membrane protein beta-barrel domain-containing protein</fullName>
    </recommendedName>
</protein>
<reference evidence="1 2" key="1">
    <citation type="submission" date="2015-04" db="EMBL/GenBank/DDBJ databases">
        <title>Complete genome of flavobacterium.</title>
        <authorList>
            <person name="Kwon Y.M."/>
            <person name="Kim S.-J."/>
        </authorList>
    </citation>
    <scope>NUCLEOTIDE SEQUENCE [LARGE SCALE GENOMIC DNA]</scope>
    <source>
        <strain evidence="1 2">DK169</strain>
    </source>
</reference>
<comment type="caution">
    <text evidence="1">The sequence shown here is derived from an EMBL/GenBank/DDBJ whole genome shotgun (WGS) entry which is preliminary data.</text>
</comment>
<dbReference type="EMBL" id="LCTZ01000002">
    <property type="protein sequence ID" value="KQC30238.1"/>
    <property type="molecule type" value="Genomic_DNA"/>
</dbReference>
<evidence type="ECO:0000313" key="2">
    <source>
        <dbReference type="Proteomes" id="UP000050827"/>
    </source>
</evidence>
<dbReference type="PATRIC" id="fig|1547436.3.peg.2143"/>
<evidence type="ECO:0008006" key="3">
    <source>
        <dbReference type="Google" id="ProtNLM"/>
    </source>
</evidence>
<gene>
    <name evidence="1" type="ORF">AAY42_10400</name>
</gene>
<sequence length="189" mass="21422">MKKRVLVTFFCAFALIVKSQNSSVEKSTFGIQTGFAGLWAYNELKLSNQFALRSEIGFDAYYGNDDFYPDTDFLLTTVVTLEPRWYYNLNKRESNSKQIKGNSGNFFSIKTSLHHSDLLIVFGDDEEAKIVTDLSIVPTWGIRRNLGNHFNYEAGIGAGYIHFFGKNAGFTADKGDLAINLHLRIGYRF</sequence>
<dbReference type="AlphaFoldDB" id="A0A0Q1H987"/>
<dbReference type="OrthoDB" id="883248at2"/>
<organism evidence="1 2">
    <name type="scientific">Flagellimonas eckloniae</name>
    <dbReference type="NCBI Taxonomy" id="346185"/>
    <lineage>
        <taxon>Bacteria</taxon>
        <taxon>Pseudomonadati</taxon>
        <taxon>Bacteroidota</taxon>
        <taxon>Flavobacteriia</taxon>
        <taxon>Flavobacteriales</taxon>
        <taxon>Flavobacteriaceae</taxon>
        <taxon>Flagellimonas</taxon>
    </lineage>
</organism>
<evidence type="ECO:0000313" key="1">
    <source>
        <dbReference type="EMBL" id="KQC30238.1"/>
    </source>
</evidence>
<proteinExistence type="predicted"/>
<dbReference type="Proteomes" id="UP000050827">
    <property type="component" value="Unassembled WGS sequence"/>
</dbReference>